<evidence type="ECO:0000256" key="6">
    <source>
        <dbReference type="ARBA" id="ARBA00023136"/>
    </source>
</evidence>
<evidence type="ECO:0000256" key="1">
    <source>
        <dbReference type="ARBA" id="ARBA00004651"/>
    </source>
</evidence>
<dbReference type="OrthoDB" id="9810206at2"/>
<keyword evidence="6 7" id="KW-0472">Membrane</keyword>
<organism evidence="8 9">
    <name type="scientific">Roseinatronobacter ekhonensis</name>
    <dbReference type="NCBI Taxonomy" id="254356"/>
    <lineage>
        <taxon>Bacteria</taxon>
        <taxon>Pseudomonadati</taxon>
        <taxon>Pseudomonadota</taxon>
        <taxon>Alphaproteobacteria</taxon>
        <taxon>Rhodobacterales</taxon>
        <taxon>Paracoccaceae</taxon>
        <taxon>Roseinatronobacter</taxon>
    </lineage>
</organism>
<accession>A0A3B0M4F9</accession>
<dbReference type="PANTHER" id="PTHR33452:SF1">
    <property type="entry name" value="INNER MEMBRANE PROTEIN YPHA-RELATED"/>
    <property type="match status" value="1"/>
</dbReference>
<dbReference type="AlphaFoldDB" id="A0A3B0M4F9"/>
<evidence type="ECO:0000313" key="9">
    <source>
        <dbReference type="Proteomes" id="UP000272908"/>
    </source>
</evidence>
<evidence type="ECO:0000256" key="5">
    <source>
        <dbReference type="ARBA" id="ARBA00022989"/>
    </source>
</evidence>
<reference evidence="9" key="1">
    <citation type="submission" date="2018-08" db="EMBL/GenBank/DDBJ databases">
        <authorList>
            <person name="Rodrigo-Torres L."/>
            <person name="Arahal R. D."/>
            <person name="Lucena T."/>
        </authorList>
    </citation>
    <scope>NUCLEOTIDE SEQUENCE [LARGE SCALE GENOMIC DNA]</scope>
    <source>
        <strain evidence="9">CECT 7235</strain>
    </source>
</reference>
<protein>
    <submittedName>
        <fullName evidence="8">Inner membrane protein YqjF</fullName>
    </submittedName>
</protein>
<gene>
    <name evidence="8" type="primary">yqjF</name>
    <name evidence="8" type="ORF">ROE7235_00642</name>
</gene>
<feature type="transmembrane region" description="Helical" evidence="7">
    <location>
        <begin position="68"/>
        <end position="85"/>
    </location>
</feature>
<dbReference type="RefSeq" id="WP_121093211.1">
    <property type="nucleotide sequence ID" value="NZ_UIHC01000004.1"/>
</dbReference>
<feature type="transmembrane region" description="Helical" evidence="7">
    <location>
        <begin position="44"/>
        <end position="61"/>
    </location>
</feature>
<evidence type="ECO:0000256" key="3">
    <source>
        <dbReference type="ARBA" id="ARBA00022475"/>
    </source>
</evidence>
<sequence>MTNTQLLVARVLLGLLFVMAGIGKLGDVAGFAGYMASGGVPAFLAWPVVLFEIIGGLALIVGFQTRIVAYALGAFCVASGLLYHFDPADQMQMTQVFKNLALAGGYLALGTIGAGAWSVDAKMGQGSPRTA</sequence>
<keyword evidence="5 7" id="KW-1133">Transmembrane helix</keyword>
<keyword evidence="4 7" id="KW-0812">Transmembrane</keyword>
<keyword evidence="9" id="KW-1185">Reference proteome</keyword>
<dbReference type="GO" id="GO:0005886">
    <property type="term" value="C:plasma membrane"/>
    <property type="evidence" value="ECO:0007669"/>
    <property type="project" value="UniProtKB-SubCell"/>
</dbReference>
<dbReference type="InterPro" id="IPR032808">
    <property type="entry name" value="DoxX"/>
</dbReference>
<proteinExistence type="inferred from homology"/>
<evidence type="ECO:0000256" key="4">
    <source>
        <dbReference type="ARBA" id="ARBA00022692"/>
    </source>
</evidence>
<dbReference type="Proteomes" id="UP000272908">
    <property type="component" value="Unassembled WGS sequence"/>
</dbReference>
<dbReference type="EMBL" id="UIHC01000004">
    <property type="protein sequence ID" value="SUZ30912.1"/>
    <property type="molecule type" value="Genomic_DNA"/>
</dbReference>
<comment type="subcellular location">
    <subcellularLocation>
        <location evidence="1">Cell membrane</location>
        <topology evidence="1">Multi-pass membrane protein</topology>
    </subcellularLocation>
</comment>
<evidence type="ECO:0000256" key="2">
    <source>
        <dbReference type="ARBA" id="ARBA00006679"/>
    </source>
</evidence>
<evidence type="ECO:0000313" key="8">
    <source>
        <dbReference type="EMBL" id="SUZ30912.1"/>
    </source>
</evidence>
<dbReference type="Pfam" id="PF07681">
    <property type="entry name" value="DoxX"/>
    <property type="match status" value="1"/>
</dbReference>
<dbReference type="PANTHER" id="PTHR33452">
    <property type="entry name" value="OXIDOREDUCTASE CATD-RELATED"/>
    <property type="match status" value="1"/>
</dbReference>
<feature type="transmembrane region" description="Helical" evidence="7">
    <location>
        <begin position="100"/>
        <end position="119"/>
    </location>
</feature>
<keyword evidence="3" id="KW-1003">Cell membrane</keyword>
<name>A0A3B0M4F9_9RHOB</name>
<comment type="similarity">
    <text evidence="2">Belongs to the DoxX family.</text>
</comment>
<evidence type="ECO:0000256" key="7">
    <source>
        <dbReference type="SAM" id="Phobius"/>
    </source>
</evidence>
<dbReference type="InterPro" id="IPR051907">
    <property type="entry name" value="DoxX-like_oxidoreductase"/>
</dbReference>